<dbReference type="Proteomes" id="UP000660339">
    <property type="component" value="Unassembled WGS sequence"/>
</dbReference>
<reference evidence="5" key="1">
    <citation type="submission" date="2021-01" db="EMBL/GenBank/DDBJ databases">
        <title>Whole genome shotgun sequence of Catellatospora methionotrophica NBRC 14553.</title>
        <authorList>
            <person name="Komaki H."/>
            <person name="Tamura T."/>
        </authorList>
    </citation>
    <scope>NUCLEOTIDE SEQUENCE</scope>
    <source>
        <strain evidence="5">NBRC 14553</strain>
    </source>
</reference>
<dbReference type="GO" id="GO:0070566">
    <property type="term" value="F:adenylyltransferase activity"/>
    <property type="evidence" value="ECO:0007669"/>
    <property type="project" value="TreeGrafter"/>
</dbReference>
<dbReference type="PROSITE" id="PS00455">
    <property type="entry name" value="AMP_BINDING"/>
    <property type="match status" value="1"/>
</dbReference>
<dbReference type="Gene3D" id="3.40.50.12780">
    <property type="entry name" value="N-terminal domain of ligase-like"/>
    <property type="match status" value="1"/>
</dbReference>
<dbReference type="InterPro" id="IPR000873">
    <property type="entry name" value="AMP-dep_synth/lig_dom"/>
</dbReference>
<evidence type="ECO:0000256" key="1">
    <source>
        <dbReference type="ARBA" id="ARBA00006432"/>
    </source>
</evidence>
<comment type="similarity">
    <text evidence="1">Belongs to the ATP-dependent AMP-binding enzyme family.</text>
</comment>
<dbReference type="InterPro" id="IPR020845">
    <property type="entry name" value="AMP-binding_CS"/>
</dbReference>
<dbReference type="SUPFAM" id="SSF56801">
    <property type="entry name" value="Acetyl-CoA synthetase-like"/>
    <property type="match status" value="1"/>
</dbReference>
<feature type="domain" description="AMP-dependent synthetase/ligase" evidence="4">
    <location>
        <begin position="30"/>
        <end position="408"/>
    </location>
</feature>
<feature type="region of interest" description="Disordered" evidence="3">
    <location>
        <begin position="520"/>
        <end position="557"/>
    </location>
</feature>
<dbReference type="AlphaFoldDB" id="A0A8J3L9C0"/>
<dbReference type="CDD" id="cd05931">
    <property type="entry name" value="FAAL"/>
    <property type="match status" value="1"/>
</dbReference>
<gene>
    <name evidence="5" type="ORF">Cme02nite_50950</name>
</gene>
<dbReference type="GO" id="GO:0005886">
    <property type="term" value="C:plasma membrane"/>
    <property type="evidence" value="ECO:0007669"/>
    <property type="project" value="TreeGrafter"/>
</dbReference>
<evidence type="ECO:0000313" key="5">
    <source>
        <dbReference type="EMBL" id="GIG16763.1"/>
    </source>
</evidence>
<dbReference type="EMBL" id="BONJ01000028">
    <property type="protein sequence ID" value="GIG16763.1"/>
    <property type="molecule type" value="Genomic_DNA"/>
</dbReference>
<organism evidence="5 6">
    <name type="scientific">Catellatospora methionotrophica</name>
    <dbReference type="NCBI Taxonomy" id="121620"/>
    <lineage>
        <taxon>Bacteria</taxon>
        <taxon>Bacillati</taxon>
        <taxon>Actinomycetota</taxon>
        <taxon>Actinomycetes</taxon>
        <taxon>Micromonosporales</taxon>
        <taxon>Micromonosporaceae</taxon>
        <taxon>Catellatospora</taxon>
    </lineage>
</organism>
<evidence type="ECO:0000313" key="6">
    <source>
        <dbReference type="Proteomes" id="UP000660339"/>
    </source>
</evidence>
<keyword evidence="6" id="KW-1185">Reference proteome</keyword>
<protein>
    <submittedName>
        <fullName evidence="5">Putative ligase</fullName>
    </submittedName>
</protein>
<accession>A0A8J3L9C0</accession>
<dbReference type="PANTHER" id="PTHR22754:SF32">
    <property type="entry name" value="DISCO-INTERACTING PROTEIN 2"/>
    <property type="match status" value="1"/>
</dbReference>
<sequence length="557" mass="58343">MLPAMKTVMDAIATAAGRGGTVTVAGIGSRPDTSLPWARLHDRAHRLATTLAAHHIGPGSRVGLLGDTSIGLITAMQAIWLRGAAFTVLPVPGLTGRRTHLAHLRAVTADAAFDLVIVDDDLTWLADELRPAVAVRSLQTLTATPALPGEVVHPGPNALAVLQYTSGSTSTPRGVPVTHGNLAANLDAIEAALGRDSLDPATACWLSWLPLYHDMGLIGFLALPMSRGCPLVLQSPITFAMRPASWLERLSRHRATSTGAPNFAFGLMAQLLEGETGTDLSSVRLLFSGGEPIDAPTMSRFADAAARHGLDPGAVVGAYGLAESTLAVTFAQIGRGVTVDEVDRETLERDGVALPACTGRATRRLVRLGNAVPGTSLRIVDPGTGQSVPARTVGEVEVSGRSVVSGYWGEPRRTGGWLRTGDLGYFADGELVICGRVKDVLFAAGRNVYPQDVEAVATGVPGVRPGGAAAFAIPADRGDRLVVAVESRNTDIESLRRAVTVAVAGETGLAPAEVVMVRPGRLPKTSSGKLRRSETRRRYLAGELTDGTSPSPDRSLR</sequence>
<dbReference type="InterPro" id="IPR040097">
    <property type="entry name" value="FAAL/FAAC"/>
</dbReference>
<dbReference type="InterPro" id="IPR045851">
    <property type="entry name" value="AMP-bd_C_sf"/>
</dbReference>
<feature type="compositionally biased region" description="Polar residues" evidence="3">
    <location>
        <begin position="546"/>
        <end position="557"/>
    </location>
</feature>
<dbReference type="PANTHER" id="PTHR22754">
    <property type="entry name" value="DISCO-INTERACTING PROTEIN 2 DIP2 -RELATED"/>
    <property type="match status" value="1"/>
</dbReference>
<dbReference type="Pfam" id="PF00501">
    <property type="entry name" value="AMP-binding"/>
    <property type="match status" value="1"/>
</dbReference>
<evidence type="ECO:0000256" key="3">
    <source>
        <dbReference type="SAM" id="MobiDB-lite"/>
    </source>
</evidence>
<proteinExistence type="inferred from homology"/>
<evidence type="ECO:0000256" key="2">
    <source>
        <dbReference type="ARBA" id="ARBA00022598"/>
    </source>
</evidence>
<name>A0A8J3L9C0_9ACTN</name>
<keyword evidence="2 5" id="KW-0436">Ligase</keyword>
<evidence type="ECO:0000259" key="4">
    <source>
        <dbReference type="Pfam" id="PF00501"/>
    </source>
</evidence>
<dbReference type="InterPro" id="IPR042099">
    <property type="entry name" value="ANL_N_sf"/>
</dbReference>
<dbReference type="GO" id="GO:0016874">
    <property type="term" value="F:ligase activity"/>
    <property type="evidence" value="ECO:0007669"/>
    <property type="project" value="UniProtKB-KW"/>
</dbReference>
<comment type="caution">
    <text evidence="5">The sequence shown here is derived from an EMBL/GenBank/DDBJ whole genome shotgun (WGS) entry which is preliminary data.</text>
</comment>
<dbReference type="GO" id="GO:0006633">
    <property type="term" value="P:fatty acid biosynthetic process"/>
    <property type="evidence" value="ECO:0007669"/>
    <property type="project" value="TreeGrafter"/>
</dbReference>
<dbReference type="Gene3D" id="3.30.300.30">
    <property type="match status" value="1"/>
</dbReference>